<organism evidence="2 3">
    <name type="scientific">Acinetobacter terrae</name>
    <dbReference type="NCBI Taxonomy" id="2731247"/>
    <lineage>
        <taxon>Bacteria</taxon>
        <taxon>Pseudomonadati</taxon>
        <taxon>Pseudomonadota</taxon>
        <taxon>Gammaproteobacteria</taxon>
        <taxon>Moraxellales</taxon>
        <taxon>Moraxellaceae</taxon>
        <taxon>Acinetobacter</taxon>
        <taxon>Acinetobacter Taxon 24</taxon>
    </lineage>
</organism>
<accession>A0A7Y2WCF4</accession>
<gene>
    <name evidence="2" type="ORF">HLH17_17275</name>
</gene>
<protein>
    <submittedName>
        <fullName evidence="2">Protein phosphatase 2C domain-containing protein</fullName>
    </submittedName>
</protein>
<sequence>MIELKCKIKALLETNEVGLNDQFIAYISSDENIGQLSKLLQALQVNLKLGLGIVICEPEIQQNLAEEAETSKLNVSETVDIVIRDQPIQSNYNQVNIAERISELLTNTKIQNKVTDHENEDLNAMKIDDTHISNPILIDEEVSKKNCAVVRLEDQLETEYPDSGKSIENKVDDMSTNLNKTESVIDQINIKDAIQVDTNLLNKNRAEIADVFNKIFTDEVKFQVDNARVGQPYQSNITVTSNHDSKQIKFKSESFKFAEHNFNFDDETQTIQGKPEIAEELIFSFQYCIKNETRTAKCKMNIIPDPRNLWKVLEPEAEQPFVKAHTDQKIIETEDYKIIAASRRGRSHEHGGTFRDDDFTIMHIPNTTWSVITVADGAGSAQYSREGSRIAAEIVQNEFQRYLHDYTIQSLNEDIKKWLVGSQDEETKVIANKLNQQFFHVYYEIYKSIITQIEQQAQEIGVTAKAFSTTLLIAVLCNQQDKTFISTFSVGDGVIAVYSDEQVRIMNVADGGEYAGQTRFLDRSIGQELGSRIKIGCYSNIDAVMVMTDGISDPIFETDVGLTNHQKWKDLYGQLVPLLQTESAASNLLEWMHFFTPGHHDDRTLAVLWNKNKAVLLQ</sequence>
<dbReference type="RefSeq" id="WP_171541331.1">
    <property type="nucleotide sequence ID" value="NZ_JABERL010000078.1"/>
</dbReference>
<proteinExistence type="predicted"/>
<comment type="caution">
    <text evidence="2">The sequence shown here is derived from an EMBL/GenBank/DDBJ whole genome shotgun (WGS) entry which is preliminary data.</text>
</comment>
<dbReference type="InterPro" id="IPR001932">
    <property type="entry name" value="PPM-type_phosphatase-like_dom"/>
</dbReference>
<feature type="domain" description="PPM-type phosphatase" evidence="1">
    <location>
        <begin position="344"/>
        <end position="592"/>
    </location>
</feature>
<dbReference type="AlphaFoldDB" id="A0A7Y2WCF4"/>
<name>A0A7Y2WCF4_9GAMM</name>
<evidence type="ECO:0000313" key="2">
    <source>
        <dbReference type="EMBL" id="NNH79357.1"/>
    </source>
</evidence>
<evidence type="ECO:0000313" key="3">
    <source>
        <dbReference type="Proteomes" id="UP000569202"/>
    </source>
</evidence>
<reference evidence="2 3" key="1">
    <citation type="submission" date="2020-04" db="EMBL/GenBank/DDBJ databases">
        <title>Acinetobacter Taxon 24.</title>
        <authorList>
            <person name="Nemec A."/>
            <person name="Radolfova-Krizova L."/>
            <person name="Higgins P.G."/>
            <person name="Spanelova P."/>
        </authorList>
    </citation>
    <scope>NUCLEOTIDE SEQUENCE [LARGE SCALE GENOMIC DNA]</scope>
    <source>
        <strain evidence="2 3">ANC 5380</strain>
    </source>
</reference>
<dbReference type="SUPFAM" id="SSF81606">
    <property type="entry name" value="PP2C-like"/>
    <property type="match status" value="1"/>
</dbReference>
<evidence type="ECO:0000259" key="1">
    <source>
        <dbReference type="Pfam" id="PF13672"/>
    </source>
</evidence>
<dbReference type="Pfam" id="PF13672">
    <property type="entry name" value="PP2C_2"/>
    <property type="match status" value="1"/>
</dbReference>
<dbReference type="InterPro" id="IPR036457">
    <property type="entry name" value="PPM-type-like_dom_sf"/>
</dbReference>
<dbReference type="Gene3D" id="3.60.40.10">
    <property type="entry name" value="PPM-type phosphatase domain"/>
    <property type="match status" value="1"/>
</dbReference>
<dbReference type="EMBL" id="JABERL010000078">
    <property type="protein sequence ID" value="NNH79357.1"/>
    <property type="molecule type" value="Genomic_DNA"/>
</dbReference>
<dbReference type="Proteomes" id="UP000569202">
    <property type="component" value="Unassembled WGS sequence"/>
</dbReference>